<evidence type="ECO:0000259" key="15">
    <source>
        <dbReference type="PROSITE" id="PS51762"/>
    </source>
</evidence>
<feature type="domain" description="GH16" evidence="15">
    <location>
        <begin position="23"/>
        <end position="255"/>
    </location>
</feature>
<evidence type="ECO:0000256" key="10">
    <source>
        <dbReference type="ARBA" id="ARBA00023295"/>
    </source>
</evidence>
<keyword evidence="13" id="KW-0812">Transmembrane</keyword>
<dbReference type="GO" id="GO:0008843">
    <property type="term" value="F:endochitinase activity"/>
    <property type="evidence" value="ECO:0007669"/>
    <property type="project" value="UniProtKB-EC"/>
</dbReference>
<evidence type="ECO:0000256" key="1">
    <source>
        <dbReference type="ARBA" id="ARBA00000822"/>
    </source>
</evidence>
<keyword evidence="11" id="KW-0961">Cell wall biogenesis/degradation</keyword>
<dbReference type="GO" id="GO:0016757">
    <property type="term" value="F:glycosyltransferase activity"/>
    <property type="evidence" value="ECO:0007669"/>
    <property type="project" value="UniProtKB-KW"/>
</dbReference>
<organism evidence="16 17">
    <name type="scientific">Curvularia clavata</name>
    <dbReference type="NCBI Taxonomy" id="95742"/>
    <lineage>
        <taxon>Eukaryota</taxon>
        <taxon>Fungi</taxon>
        <taxon>Dikarya</taxon>
        <taxon>Ascomycota</taxon>
        <taxon>Pezizomycotina</taxon>
        <taxon>Dothideomycetes</taxon>
        <taxon>Pleosporomycetidae</taxon>
        <taxon>Pleosporales</taxon>
        <taxon>Pleosporineae</taxon>
        <taxon>Pleosporaceae</taxon>
        <taxon>Curvularia</taxon>
    </lineage>
</organism>
<reference evidence="16" key="1">
    <citation type="submission" date="2021-12" db="EMBL/GenBank/DDBJ databases">
        <title>Curvularia clavata genome.</title>
        <authorList>
            <person name="Cao Y."/>
        </authorList>
    </citation>
    <scope>NUCLEOTIDE SEQUENCE</scope>
    <source>
        <strain evidence="16">Yc1106</strain>
    </source>
</reference>
<evidence type="ECO:0000313" key="17">
    <source>
        <dbReference type="Proteomes" id="UP001056012"/>
    </source>
</evidence>
<dbReference type="CDD" id="cd02183">
    <property type="entry name" value="GH16_fungal_CRH1_transglycosylase"/>
    <property type="match status" value="1"/>
</dbReference>
<evidence type="ECO:0000256" key="7">
    <source>
        <dbReference type="ARBA" id="ARBA00022801"/>
    </source>
</evidence>
<comment type="similarity">
    <text evidence="12">Belongs to the glycosyl hydrolase 16 family. CRH1 subfamily.</text>
</comment>
<feature type="chain" id="PRO_5040178479" description="chitinase" evidence="14">
    <location>
        <begin position="22"/>
        <end position="369"/>
    </location>
</feature>
<keyword evidence="9" id="KW-0325">Glycoprotein</keyword>
<sequence>MKSFAVSAAALIAGFASLTAAQTHTDCNPLNRTGCPDMEALGGNVTFNWNKTGIPNDDKIWKMPNQGKIDWVEKGATFTIERSGDSPTANSVFYMLFGRLEIVMKVATGTGIISSAILQSEALDEIDWEFIGDKKKILTNYFGKGDTSTYDRGQDFELDFAPQEDFHNYTIDWTKDRIEWWVDNKKIRTLTPDEAKGGTRYPQTPMNIRLGAWAAGDPSKNDPGVVEWAGGVTNFDKGPYTMTIQSVYAQDYTSAAKYSWENMDSTGDWQKVKVIAGKSEVLEEIQSPHGVRNRYHALSAGAKAGIAIGAVSAFAIGALVMLFCCIKQRRAGRKEHEALLAAEAKEAAELNAYKSQMQSGKFAVSSNHV</sequence>
<evidence type="ECO:0000256" key="4">
    <source>
        <dbReference type="ARBA" id="ARBA00022676"/>
    </source>
</evidence>
<proteinExistence type="inferred from homology"/>
<keyword evidence="7 16" id="KW-0378">Hydrolase</keyword>
<name>A0A9Q8ZEJ2_CURCL</name>
<dbReference type="AlphaFoldDB" id="A0A9Q8ZEJ2"/>
<keyword evidence="4" id="KW-0328">Glycosyltransferase</keyword>
<protein>
    <recommendedName>
        <fullName evidence="3">chitinase</fullName>
        <ecNumber evidence="3">3.2.1.14</ecNumber>
    </recommendedName>
</protein>
<keyword evidence="13" id="KW-1133">Transmembrane helix</keyword>
<comment type="catalytic activity">
    <reaction evidence="1">
        <text>Random endo-hydrolysis of N-acetyl-beta-D-glucosaminide (1-&gt;4)-beta-linkages in chitin and chitodextrins.</text>
        <dbReference type="EC" id="3.2.1.14"/>
    </reaction>
</comment>
<keyword evidence="17" id="KW-1185">Reference proteome</keyword>
<dbReference type="VEuPathDB" id="FungiDB:yc1106_06562"/>
<evidence type="ECO:0000256" key="3">
    <source>
        <dbReference type="ARBA" id="ARBA00012729"/>
    </source>
</evidence>
<comment type="subcellular location">
    <subcellularLocation>
        <location evidence="2">Membrane</location>
    </subcellularLocation>
</comment>
<evidence type="ECO:0000256" key="13">
    <source>
        <dbReference type="SAM" id="Phobius"/>
    </source>
</evidence>
<dbReference type="PROSITE" id="PS51762">
    <property type="entry name" value="GH16_2"/>
    <property type="match status" value="1"/>
</dbReference>
<evidence type="ECO:0000256" key="5">
    <source>
        <dbReference type="ARBA" id="ARBA00022679"/>
    </source>
</evidence>
<dbReference type="OrthoDB" id="4781at2759"/>
<dbReference type="GO" id="GO:0016020">
    <property type="term" value="C:membrane"/>
    <property type="evidence" value="ECO:0007669"/>
    <property type="project" value="UniProtKB-SubCell"/>
</dbReference>
<dbReference type="Proteomes" id="UP001056012">
    <property type="component" value="Chromosome 4"/>
</dbReference>
<gene>
    <name evidence="16" type="ORF">yc1106_06562</name>
</gene>
<evidence type="ECO:0000256" key="2">
    <source>
        <dbReference type="ARBA" id="ARBA00004370"/>
    </source>
</evidence>
<evidence type="ECO:0000256" key="8">
    <source>
        <dbReference type="ARBA" id="ARBA00023136"/>
    </source>
</evidence>
<evidence type="ECO:0000256" key="9">
    <source>
        <dbReference type="ARBA" id="ARBA00023180"/>
    </source>
</evidence>
<evidence type="ECO:0000256" key="11">
    <source>
        <dbReference type="ARBA" id="ARBA00023316"/>
    </source>
</evidence>
<dbReference type="PANTHER" id="PTHR10963">
    <property type="entry name" value="GLYCOSYL HYDROLASE-RELATED"/>
    <property type="match status" value="1"/>
</dbReference>
<evidence type="ECO:0000256" key="14">
    <source>
        <dbReference type="SAM" id="SignalP"/>
    </source>
</evidence>
<dbReference type="Gene3D" id="2.60.120.200">
    <property type="match status" value="1"/>
</dbReference>
<dbReference type="SUPFAM" id="SSF49899">
    <property type="entry name" value="Concanavalin A-like lectins/glucanases"/>
    <property type="match status" value="1"/>
</dbReference>
<keyword evidence="5" id="KW-0808">Transferase</keyword>
<feature type="transmembrane region" description="Helical" evidence="13">
    <location>
        <begin position="304"/>
        <end position="326"/>
    </location>
</feature>
<dbReference type="InterPro" id="IPR000757">
    <property type="entry name" value="Beta-glucanase-like"/>
</dbReference>
<dbReference type="GO" id="GO:0031505">
    <property type="term" value="P:fungal-type cell wall organization"/>
    <property type="evidence" value="ECO:0007669"/>
    <property type="project" value="TreeGrafter"/>
</dbReference>
<dbReference type="EMBL" id="CP089277">
    <property type="protein sequence ID" value="USP79288.1"/>
    <property type="molecule type" value="Genomic_DNA"/>
</dbReference>
<accession>A0A9Q8ZEJ2</accession>
<dbReference type="GO" id="GO:0005975">
    <property type="term" value="P:carbohydrate metabolic process"/>
    <property type="evidence" value="ECO:0007669"/>
    <property type="project" value="InterPro"/>
</dbReference>
<feature type="signal peptide" evidence="14">
    <location>
        <begin position="1"/>
        <end position="21"/>
    </location>
</feature>
<evidence type="ECO:0000256" key="12">
    <source>
        <dbReference type="ARBA" id="ARBA00038074"/>
    </source>
</evidence>
<keyword evidence="6 14" id="KW-0732">Signal</keyword>
<dbReference type="InterPro" id="IPR050546">
    <property type="entry name" value="Glycosyl_Hydrlase_16"/>
</dbReference>
<evidence type="ECO:0000313" key="16">
    <source>
        <dbReference type="EMBL" id="USP79288.1"/>
    </source>
</evidence>
<dbReference type="PANTHER" id="PTHR10963:SF27">
    <property type="entry name" value="GLYCOSIDASE-RELATED"/>
    <property type="match status" value="1"/>
</dbReference>
<dbReference type="GO" id="GO:0009277">
    <property type="term" value="C:fungal-type cell wall"/>
    <property type="evidence" value="ECO:0007669"/>
    <property type="project" value="TreeGrafter"/>
</dbReference>
<keyword evidence="8 13" id="KW-0472">Membrane</keyword>
<dbReference type="EC" id="3.2.1.14" evidence="3"/>
<evidence type="ECO:0000256" key="6">
    <source>
        <dbReference type="ARBA" id="ARBA00022729"/>
    </source>
</evidence>
<dbReference type="Pfam" id="PF00722">
    <property type="entry name" value="Glyco_hydro_16"/>
    <property type="match status" value="1"/>
</dbReference>
<dbReference type="InterPro" id="IPR013320">
    <property type="entry name" value="ConA-like_dom_sf"/>
</dbReference>
<keyword evidence="10" id="KW-0326">Glycosidase</keyword>